<comment type="similarity">
    <text evidence="2">Belongs to the DODA-type extradiol aromatic ring-opening dioxygenase family.</text>
</comment>
<feature type="domain" description="Extradiol ring-cleavage dioxygenase class III enzyme subunit B" evidence="6">
    <location>
        <begin position="53"/>
        <end position="257"/>
    </location>
</feature>
<evidence type="ECO:0000256" key="4">
    <source>
        <dbReference type="ARBA" id="ARBA00022833"/>
    </source>
</evidence>
<comment type="cofactor">
    <cofactor evidence="1">
        <name>Zn(2+)</name>
        <dbReference type="ChEBI" id="CHEBI:29105"/>
    </cofactor>
</comment>
<organism evidence="7 8">
    <name type="scientific">Acetobacter pomorum DM001</name>
    <dbReference type="NCBI Taxonomy" id="945681"/>
    <lineage>
        <taxon>Bacteria</taxon>
        <taxon>Pseudomonadati</taxon>
        <taxon>Pseudomonadota</taxon>
        <taxon>Alphaproteobacteria</taxon>
        <taxon>Acetobacterales</taxon>
        <taxon>Acetobacteraceae</taxon>
        <taxon>Acetobacter</taxon>
    </lineage>
</organism>
<dbReference type="PANTHER" id="PTHR30096">
    <property type="entry name" value="4,5-DOPA DIOXYGENASE EXTRADIOL-LIKE PROTEIN"/>
    <property type="match status" value="1"/>
</dbReference>
<proteinExistence type="inferred from homology"/>
<keyword evidence="5" id="KW-0560">Oxidoreductase</keyword>
<accession>F1YUT7</accession>
<dbReference type="GO" id="GO:0016702">
    <property type="term" value="F:oxidoreductase activity, acting on single donors with incorporation of molecular oxygen, incorporation of two atoms of oxygen"/>
    <property type="evidence" value="ECO:0007669"/>
    <property type="project" value="UniProtKB-ARBA"/>
</dbReference>
<evidence type="ECO:0000256" key="1">
    <source>
        <dbReference type="ARBA" id="ARBA00001947"/>
    </source>
</evidence>
<keyword evidence="3" id="KW-0479">Metal-binding</keyword>
<reference evidence="7 8" key="1">
    <citation type="journal article" date="2011" name="Science">
        <title>Drosophila microbiome modulates host developmental and metabolic homeostasis via insulin signaling.</title>
        <authorList>
            <person name="Shin S.C."/>
            <person name="Kim S.H."/>
            <person name="You H."/>
            <person name="Kim B."/>
            <person name="Kim A.C."/>
            <person name="Lee K.A."/>
            <person name="Yoon J.H."/>
            <person name="Ryu J.H."/>
            <person name="Lee W.J."/>
        </authorList>
    </citation>
    <scope>NUCLEOTIDE SEQUENCE [LARGE SCALE GENOMIC DNA]</scope>
    <source>
        <strain evidence="7 8">DM001</strain>
    </source>
</reference>
<dbReference type="SUPFAM" id="SSF53213">
    <property type="entry name" value="LigB-like"/>
    <property type="match status" value="1"/>
</dbReference>
<dbReference type="CDD" id="cd07363">
    <property type="entry name" value="45_DOPA_Dioxygenase"/>
    <property type="match status" value="1"/>
</dbReference>
<evidence type="ECO:0000313" key="7">
    <source>
        <dbReference type="EMBL" id="EGE47494.1"/>
    </source>
</evidence>
<evidence type="ECO:0000313" key="8">
    <source>
        <dbReference type="Proteomes" id="UP000018454"/>
    </source>
</evidence>
<dbReference type="Pfam" id="PF02900">
    <property type="entry name" value="LigB"/>
    <property type="match status" value="1"/>
</dbReference>
<evidence type="ECO:0000256" key="2">
    <source>
        <dbReference type="ARBA" id="ARBA00007581"/>
    </source>
</evidence>
<evidence type="ECO:0000256" key="5">
    <source>
        <dbReference type="ARBA" id="ARBA00023002"/>
    </source>
</evidence>
<protein>
    <recommendedName>
        <fullName evidence="6">Extradiol ring-cleavage dioxygenase class III enzyme subunit B domain-containing protein</fullName>
    </recommendedName>
</protein>
<dbReference type="InterPro" id="IPR014436">
    <property type="entry name" value="Extradiol_dOase_DODA"/>
</dbReference>
<keyword evidence="4" id="KW-0862">Zinc</keyword>
<dbReference type="AlphaFoldDB" id="F1YUT7"/>
<name>F1YUT7_9PROT</name>
<sequence length="277" mass="30161">MEKNSMPITGSSLPSRQPVLFLPHGGGPCFFMDWPNTWDKMAAYLRSTQSTLPRKPDAIVVVSGHWEEDIPTITAAPNPSLIYDYFGFPPHTYQLQYPAPGSPELAQSVCNLLHAAGMPCATDDKRGFDHGVFIPFMLAFEKADIPIVELSLLKSMDPAAHIALGAALEPLRAQNVLIIGTGMSYHNLRHFMNGSSATNQAAQEFDTWLEKAVTAPPVKRDTQLVHWAAAPGARICHPREEHLLPLMVAAGAAGQDEGIRTYSDTVLGKALSGFRFG</sequence>
<dbReference type="PIRSF" id="PIRSF006157">
    <property type="entry name" value="Doxgns_DODA"/>
    <property type="match status" value="1"/>
</dbReference>
<dbReference type="EMBL" id="AEUP01000029">
    <property type="protein sequence ID" value="EGE47494.1"/>
    <property type="molecule type" value="Genomic_DNA"/>
</dbReference>
<dbReference type="GO" id="GO:0008198">
    <property type="term" value="F:ferrous iron binding"/>
    <property type="evidence" value="ECO:0007669"/>
    <property type="project" value="InterPro"/>
</dbReference>
<evidence type="ECO:0000259" key="6">
    <source>
        <dbReference type="Pfam" id="PF02900"/>
    </source>
</evidence>
<dbReference type="InterPro" id="IPR004183">
    <property type="entry name" value="Xdiol_dOase_suB"/>
</dbReference>
<dbReference type="GO" id="GO:0008270">
    <property type="term" value="F:zinc ion binding"/>
    <property type="evidence" value="ECO:0007669"/>
    <property type="project" value="InterPro"/>
</dbReference>
<dbReference type="Proteomes" id="UP000018454">
    <property type="component" value="Unassembled WGS sequence"/>
</dbReference>
<dbReference type="Gene3D" id="3.40.830.10">
    <property type="entry name" value="LigB-like"/>
    <property type="match status" value="1"/>
</dbReference>
<comment type="caution">
    <text evidence="7">The sequence shown here is derived from an EMBL/GenBank/DDBJ whole genome shotgun (WGS) entry which is preliminary data.</text>
</comment>
<gene>
    <name evidence="7" type="primary">ygiD</name>
    <name evidence="7" type="ORF">APO_1715</name>
</gene>
<dbReference type="PANTHER" id="PTHR30096:SF0">
    <property type="entry name" value="4,5-DOPA DIOXYGENASE EXTRADIOL-LIKE PROTEIN"/>
    <property type="match status" value="1"/>
</dbReference>
<evidence type="ECO:0000256" key="3">
    <source>
        <dbReference type="ARBA" id="ARBA00022723"/>
    </source>
</evidence>